<reference evidence="1 2" key="1">
    <citation type="submission" date="2019-03" db="EMBL/GenBank/DDBJ databases">
        <title>Genomic Encyclopedia of Type Strains, Phase IV (KMG-IV): sequencing the most valuable type-strain genomes for metagenomic binning, comparative biology and taxonomic classification.</title>
        <authorList>
            <person name="Goeker M."/>
        </authorList>
    </citation>
    <scope>NUCLEOTIDE SEQUENCE [LARGE SCALE GENOMIC DNA]</scope>
    <source>
        <strain evidence="1 2">DSM 45361</strain>
    </source>
</reference>
<dbReference type="RefSeq" id="WP_133852408.1">
    <property type="nucleotide sequence ID" value="NZ_SNXZ01000005.1"/>
</dbReference>
<dbReference type="EMBL" id="SNXZ01000005">
    <property type="protein sequence ID" value="TDP95012.1"/>
    <property type="molecule type" value="Genomic_DNA"/>
</dbReference>
<gene>
    <name evidence="1" type="ORF">EV186_105244</name>
</gene>
<evidence type="ECO:0000313" key="1">
    <source>
        <dbReference type="EMBL" id="TDP95012.1"/>
    </source>
</evidence>
<proteinExistence type="predicted"/>
<dbReference type="Proteomes" id="UP000295444">
    <property type="component" value="Unassembled WGS sequence"/>
</dbReference>
<dbReference type="OrthoDB" id="3688895at2"/>
<evidence type="ECO:0000313" key="2">
    <source>
        <dbReference type="Proteomes" id="UP000295444"/>
    </source>
</evidence>
<comment type="caution">
    <text evidence="1">The sequence shown here is derived from an EMBL/GenBank/DDBJ whole genome shotgun (WGS) entry which is preliminary data.</text>
</comment>
<keyword evidence="2" id="KW-1185">Reference proteome</keyword>
<protein>
    <recommendedName>
        <fullName evidence="3">Excreted virulence factor EspC (Type VII ESX diderm)</fullName>
    </recommendedName>
</protein>
<accession>A0A4R6S5H9</accession>
<dbReference type="AlphaFoldDB" id="A0A4R6S5H9"/>
<sequence length="117" mass="12587">MHDNTDDHQGGKRVEVAPDELRGQVAALTEIADKTSELVGSARELAERNPKLGTAPPAVNIGKLLRAGGAMLTAEIDAAETELASFHGALHDTVVEYEEGDRAIAWRFTKADQKHES</sequence>
<evidence type="ECO:0008006" key="3">
    <source>
        <dbReference type="Google" id="ProtNLM"/>
    </source>
</evidence>
<organism evidence="1 2">
    <name type="scientific">Labedaea rhizosphaerae</name>
    <dbReference type="NCBI Taxonomy" id="598644"/>
    <lineage>
        <taxon>Bacteria</taxon>
        <taxon>Bacillati</taxon>
        <taxon>Actinomycetota</taxon>
        <taxon>Actinomycetes</taxon>
        <taxon>Pseudonocardiales</taxon>
        <taxon>Pseudonocardiaceae</taxon>
        <taxon>Labedaea</taxon>
    </lineage>
</organism>
<name>A0A4R6S5H9_LABRH</name>